<organism evidence="1 2">
    <name type="scientific">Geoanaerobacter pelophilus</name>
    <dbReference type="NCBI Taxonomy" id="60036"/>
    <lineage>
        <taxon>Bacteria</taxon>
        <taxon>Pseudomonadati</taxon>
        <taxon>Thermodesulfobacteriota</taxon>
        <taxon>Desulfuromonadia</taxon>
        <taxon>Geobacterales</taxon>
        <taxon>Geobacteraceae</taxon>
        <taxon>Geoanaerobacter</taxon>
    </lineage>
</organism>
<proteinExistence type="predicted"/>
<comment type="caution">
    <text evidence="1">The sequence shown here is derived from an EMBL/GenBank/DDBJ whole genome shotgun (WGS) entry which is preliminary data.</text>
</comment>
<dbReference type="EMBL" id="JAHCVJ010000003">
    <property type="protein sequence ID" value="MBT0664682.1"/>
    <property type="molecule type" value="Genomic_DNA"/>
</dbReference>
<dbReference type="Pfam" id="PF22752">
    <property type="entry name" value="DUF488-N3i"/>
    <property type="match status" value="1"/>
</dbReference>
<dbReference type="InterPro" id="IPR052552">
    <property type="entry name" value="YeaO-like"/>
</dbReference>
<dbReference type="Proteomes" id="UP000811899">
    <property type="component" value="Unassembled WGS sequence"/>
</dbReference>
<dbReference type="AlphaFoldDB" id="A0AAW4L3A3"/>
<gene>
    <name evidence="1" type="ORF">KI809_10265</name>
</gene>
<sequence length="112" mass="13284">MIRIKRVYEQPEAADGVRILVDRLWPRGVAKESARFDEWCKEIAPSNELRQWFGHDPARWEEFRIRYLQELTGHKEILTRLQNLAQKETVTLLYAARDEAHNNAVVLKELIE</sequence>
<evidence type="ECO:0000313" key="2">
    <source>
        <dbReference type="Proteomes" id="UP000811899"/>
    </source>
</evidence>
<dbReference type="RefSeq" id="WP_214171436.1">
    <property type="nucleotide sequence ID" value="NZ_JAHCVJ010000003.1"/>
</dbReference>
<evidence type="ECO:0000313" key="1">
    <source>
        <dbReference type="EMBL" id="MBT0664682.1"/>
    </source>
</evidence>
<reference evidence="1 2" key="1">
    <citation type="submission" date="2021-05" db="EMBL/GenBank/DDBJ databases">
        <title>The draft genome of Geobacter pelophilus DSM 12255.</title>
        <authorList>
            <person name="Xu Z."/>
            <person name="Masuda Y."/>
            <person name="Itoh H."/>
            <person name="Senoo K."/>
        </authorList>
    </citation>
    <scope>NUCLEOTIDE SEQUENCE [LARGE SCALE GENOMIC DNA]</scope>
    <source>
        <strain evidence="1 2">DSM 12255</strain>
    </source>
</reference>
<dbReference type="PANTHER" id="PTHR36849">
    <property type="entry name" value="CYTOPLASMIC PROTEIN-RELATED"/>
    <property type="match status" value="1"/>
</dbReference>
<name>A0AAW4L3A3_9BACT</name>
<protein>
    <submittedName>
        <fullName evidence="1">DUF488 domain-containing protein</fullName>
    </submittedName>
</protein>
<dbReference type="PANTHER" id="PTHR36849:SF1">
    <property type="entry name" value="CYTOPLASMIC PROTEIN"/>
    <property type="match status" value="1"/>
</dbReference>
<accession>A0AAW4L3A3</accession>
<keyword evidence="2" id="KW-1185">Reference proteome</keyword>